<evidence type="ECO:0000313" key="8">
    <source>
        <dbReference type="Proteomes" id="UP001056756"/>
    </source>
</evidence>
<keyword evidence="3 6" id="KW-0812">Transmembrane</keyword>
<sequence>MNIKVIALTIAAFVVGLVELIIGGILPQISEDLNVSISSAGLLITVFSLVFAIAGPLLLSATSKIERKKLLLISLTIFFVGTMIAFLAPNYFILLIARIVNAASGSLVIVLALTLSIKVVSENYRARAIGFVSMGISSSIVIGIPVGVLISDFWSWRIIFLIASILTVIAFFIIVLFIEKVPGGKVITIREQFLAIKQIKIASGHLMMMFAIGGHYLFYAYLTPYVQQYYGLNASQVSMIYFVFGFSAIAGGFLGGILSDKINPRRAVVTIVATFLVTLLLISLTRDNFYLFIPLLIIWGIMSWAVSPPQQAYLIQTSPKTGDIQQSIHNSALQFGIAGGSALGGFLIDFTDDVTTNSWAACFVMAIALGLAIFSTTRPVPQDNNA</sequence>
<evidence type="ECO:0000313" key="7">
    <source>
        <dbReference type="EMBL" id="URN96387.1"/>
    </source>
</evidence>
<feature type="transmembrane region" description="Helical" evidence="6">
    <location>
        <begin position="35"/>
        <end position="58"/>
    </location>
</feature>
<feature type="transmembrane region" description="Helical" evidence="6">
    <location>
        <begin position="7"/>
        <end position="29"/>
    </location>
</feature>
<feature type="transmembrane region" description="Helical" evidence="6">
    <location>
        <begin position="239"/>
        <end position="259"/>
    </location>
</feature>
<feature type="transmembrane region" description="Helical" evidence="6">
    <location>
        <begin position="156"/>
        <end position="178"/>
    </location>
</feature>
<feature type="transmembrane region" description="Helical" evidence="6">
    <location>
        <begin position="354"/>
        <end position="374"/>
    </location>
</feature>
<keyword evidence="4 6" id="KW-1133">Transmembrane helix</keyword>
<dbReference type="PANTHER" id="PTHR43124">
    <property type="entry name" value="PURINE EFFLUX PUMP PBUE"/>
    <property type="match status" value="1"/>
</dbReference>
<feature type="transmembrane region" description="Helical" evidence="6">
    <location>
        <begin position="70"/>
        <end position="89"/>
    </location>
</feature>
<comment type="subcellular location">
    <subcellularLocation>
        <location evidence="1">Cell membrane</location>
        <topology evidence="1">Multi-pass membrane protein</topology>
    </subcellularLocation>
</comment>
<feature type="transmembrane region" description="Helical" evidence="6">
    <location>
        <begin position="289"/>
        <end position="307"/>
    </location>
</feature>
<feature type="transmembrane region" description="Helical" evidence="6">
    <location>
        <begin position="266"/>
        <end position="283"/>
    </location>
</feature>
<name>A0A9J6ZJG4_9BACL</name>
<keyword evidence="2" id="KW-1003">Cell membrane</keyword>
<dbReference type="InterPro" id="IPR050189">
    <property type="entry name" value="MFS_Efflux_Transporters"/>
</dbReference>
<accession>A0A9J6ZJG4</accession>
<dbReference type="SUPFAM" id="SSF103473">
    <property type="entry name" value="MFS general substrate transporter"/>
    <property type="match status" value="1"/>
</dbReference>
<evidence type="ECO:0000256" key="1">
    <source>
        <dbReference type="ARBA" id="ARBA00004651"/>
    </source>
</evidence>
<dbReference type="KEGG" id="plig:NAG76_09285"/>
<dbReference type="AlphaFoldDB" id="A0A9J6ZJG4"/>
<evidence type="ECO:0000256" key="6">
    <source>
        <dbReference type="SAM" id="Phobius"/>
    </source>
</evidence>
<protein>
    <submittedName>
        <fullName evidence="7">MFS transporter</fullName>
    </submittedName>
</protein>
<dbReference type="GO" id="GO:0005886">
    <property type="term" value="C:plasma membrane"/>
    <property type="evidence" value="ECO:0007669"/>
    <property type="project" value="UniProtKB-SubCell"/>
</dbReference>
<dbReference type="Gene3D" id="1.20.1250.20">
    <property type="entry name" value="MFS general substrate transporter like domains"/>
    <property type="match status" value="2"/>
</dbReference>
<dbReference type="Proteomes" id="UP001056756">
    <property type="component" value="Chromosome"/>
</dbReference>
<dbReference type="CDD" id="cd17324">
    <property type="entry name" value="MFS_NepI_like"/>
    <property type="match status" value="1"/>
</dbReference>
<evidence type="ECO:0000256" key="2">
    <source>
        <dbReference type="ARBA" id="ARBA00022475"/>
    </source>
</evidence>
<feature type="transmembrane region" description="Helical" evidence="6">
    <location>
        <begin position="95"/>
        <end position="117"/>
    </location>
</feature>
<evidence type="ECO:0000256" key="3">
    <source>
        <dbReference type="ARBA" id="ARBA00022692"/>
    </source>
</evidence>
<dbReference type="GO" id="GO:0022857">
    <property type="term" value="F:transmembrane transporter activity"/>
    <property type="evidence" value="ECO:0007669"/>
    <property type="project" value="InterPro"/>
</dbReference>
<feature type="transmembrane region" description="Helical" evidence="6">
    <location>
        <begin position="328"/>
        <end position="348"/>
    </location>
</feature>
<reference evidence="7" key="1">
    <citation type="submission" date="2022-05" db="EMBL/GenBank/DDBJ databases">
        <title>Novel bacterial taxa in a minimal lignocellulolytic consortium and its capacity to transform plastics disclosed by genome-resolved metagenomics.</title>
        <authorList>
            <person name="Rodriguez C.A.D."/>
            <person name="Diaz-Garcia L."/>
            <person name="Herrera K."/>
            <person name="Tarazona N.A."/>
            <person name="Sproer C."/>
            <person name="Overmann J."/>
            <person name="Jimenez D.J."/>
        </authorList>
    </citation>
    <scope>NUCLEOTIDE SEQUENCE</scope>
    <source>
        <strain evidence="7">MAG5</strain>
    </source>
</reference>
<dbReference type="PRINTS" id="PR01036">
    <property type="entry name" value="TCRTETB"/>
</dbReference>
<dbReference type="PANTHER" id="PTHR43124:SF10">
    <property type="entry name" value="PURINE EFFLUX PUMP PBUE"/>
    <property type="match status" value="1"/>
</dbReference>
<dbReference type="InterPro" id="IPR036259">
    <property type="entry name" value="MFS_trans_sf"/>
</dbReference>
<dbReference type="EMBL" id="CP097899">
    <property type="protein sequence ID" value="URN96387.1"/>
    <property type="molecule type" value="Genomic_DNA"/>
</dbReference>
<organism evidence="7 8">
    <name type="scientific">Candidatus Pristimantibacillus lignocellulolyticus</name>
    <dbReference type="NCBI Taxonomy" id="2994561"/>
    <lineage>
        <taxon>Bacteria</taxon>
        <taxon>Bacillati</taxon>
        <taxon>Bacillota</taxon>
        <taxon>Bacilli</taxon>
        <taxon>Bacillales</taxon>
        <taxon>Paenibacillaceae</taxon>
        <taxon>Candidatus Pristimantibacillus</taxon>
    </lineage>
</organism>
<dbReference type="Pfam" id="PF07690">
    <property type="entry name" value="MFS_1"/>
    <property type="match status" value="1"/>
</dbReference>
<evidence type="ECO:0000256" key="5">
    <source>
        <dbReference type="ARBA" id="ARBA00023136"/>
    </source>
</evidence>
<dbReference type="InterPro" id="IPR011701">
    <property type="entry name" value="MFS"/>
</dbReference>
<keyword evidence="5 6" id="KW-0472">Membrane</keyword>
<gene>
    <name evidence="7" type="ORF">NAG76_09285</name>
</gene>
<feature type="transmembrane region" description="Helical" evidence="6">
    <location>
        <begin position="129"/>
        <end position="150"/>
    </location>
</feature>
<proteinExistence type="predicted"/>
<feature type="transmembrane region" description="Helical" evidence="6">
    <location>
        <begin position="199"/>
        <end position="219"/>
    </location>
</feature>
<evidence type="ECO:0000256" key="4">
    <source>
        <dbReference type="ARBA" id="ARBA00022989"/>
    </source>
</evidence>